<accession>A0A172XSI1</accession>
<reference evidence="1 2" key="1">
    <citation type="submission" date="2016-04" db="EMBL/GenBank/DDBJ databases">
        <title>Complete Genome Sequence of Chryseobacterium sp. IHBB 10212.</title>
        <authorList>
            <person name="Pal M."/>
            <person name="Swarnkar M.K."/>
            <person name="Kaushal K."/>
            <person name="Chhibber S."/>
            <person name="Singh A.K."/>
            <person name="Gulati A."/>
        </authorList>
    </citation>
    <scope>NUCLEOTIDE SEQUENCE [LARGE SCALE GENOMIC DNA]</scope>
    <source>
        <strain evidence="1 2">IHBB 10212</strain>
    </source>
</reference>
<dbReference type="OrthoDB" id="676860at2"/>
<protein>
    <submittedName>
        <fullName evidence="1">Uncharacterized protein</fullName>
    </submittedName>
</protein>
<sequence>MVTIINYKQRQKEDGTSFYILEVQGGIEMVMSQTTNQFYATSKKASITSTFDELTCQALIGTQMQGSIIKQECEPYEYTVKDTGEVILLNHRFMYSPQEQGEMNLNRKPPVKDDFITGIEEFSRNGKHTLAGVQ</sequence>
<dbReference type="Proteomes" id="UP000077824">
    <property type="component" value="Chromosome"/>
</dbReference>
<evidence type="ECO:0000313" key="2">
    <source>
        <dbReference type="Proteomes" id="UP000077824"/>
    </source>
</evidence>
<dbReference type="EMBL" id="CP015199">
    <property type="protein sequence ID" value="ANF49963.1"/>
    <property type="molecule type" value="Genomic_DNA"/>
</dbReference>
<organism evidence="1 2">
    <name type="scientific">Chryseobacterium glaciei</name>
    <dbReference type="NCBI Taxonomy" id="1685010"/>
    <lineage>
        <taxon>Bacteria</taxon>
        <taxon>Pseudomonadati</taxon>
        <taxon>Bacteroidota</taxon>
        <taxon>Flavobacteriia</taxon>
        <taxon>Flavobacteriales</taxon>
        <taxon>Weeksellaceae</taxon>
        <taxon>Chryseobacterium group</taxon>
        <taxon>Chryseobacterium</taxon>
    </lineage>
</organism>
<gene>
    <name evidence="1" type="ORF">A0O34_05220</name>
</gene>
<dbReference type="AlphaFoldDB" id="A0A172XSI1"/>
<dbReference type="STRING" id="1685010.A0O34_05220"/>
<dbReference type="RefSeq" id="WP_066752131.1">
    <property type="nucleotide sequence ID" value="NZ_CP015199.1"/>
</dbReference>
<evidence type="ECO:0000313" key="1">
    <source>
        <dbReference type="EMBL" id="ANF49963.1"/>
    </source>
</evidence>
<keyword evidence="2" id="KW-1185">Reference proteome</keyword>
<name>A0A172XSI1_9FLAO</name>
<proteinExistence type="predicted"/>
<dbReference type="KEGG" id="chh:A0O34_05220"/>